<dbReference type="PANTHER" id="PTHR42930:SF6">
    <property type="entry name" value="PHOSPHATE REGULATORY PROTEIN-LIKE PROTEIN"/>
    <property type="match status" value="1"/>
</dbReference>
<dbReference type="Pfam" id="PF04014">
    <property type="entry name" value="MazE_antitoxin"/>
    <property type="match status" value="1"/>
</dbReference>
<protein>
    <submittedName>
        <fullName evidence="2 3">Phosphate uptake regulator</fullName>
    </submittedName>
</protein>
<dbReference type="GO" id="GO:0045936">
    <property type="term" value="P:negative regulation of phosphate metabolic process"/>
    <property type="evidence" value="ECO:0007669"/>
    <property type="project" value="InterPro"/>
</dbReference>
<dbReference type="AlphaFoldDB" id="A0A1H2VWM9"/>
<name>A0A1H2VWM9_9EURY</name>
<dbReference type="Proteomes" id="UP000198669">
    <property type="component" value="Unassembled WGS sequence"/>
</dbReference>
<dbReference type="EMBL" id="FNMU01000004">
    <property type="protein sequence ID" value="SDW72637.1"/>
    <property type="molecule type" value="Genomic_DNA"/>
</dbReference>
<evidence type="ECO:0000313" key="4">
    <source>
        <dbReference type="Proteomes" id="UP000198669"/>
    </source>
</evidence>
<dbReference type="RefSeq" id="WP_072561236.1">
    <property type="nucleotide sequence ID" value="NZ_CP017921.1"/>
</dbReference>
<dbReference type="SUPFAM" id="SSF109755">
    <property type="entry name" value="PhoU-like"/>
    <property type="match status" value="1"/>
</dbReference>
<evidence type="ECO:0000313" key="3">
    <source>
        <dbReference type="EMBL" id="SDW72637.1"/>
    </source>
</evidence>
<dbReference type="Proteomes" id="UP000267921">
    <property type="component" value="Unassembled WGS sequence"/>
</dbReference>
<dbReference type="Gene3D" id="1.20.58.220">
    <property type="entry name" value="Phosphate transport system protein phou homolog 2, domain 2"/>
    <property type="match status" value="2"/>
</dbReference>
<dbReference type="Pfam" id="PF01895">
    <property type="entry name" value="PhoU"/>
    <property type="match status" value="2"/>
</dbReference>
<evidence type="ECO:0000313" key="5">
    <source>
        <dbReference type="Proteomes" id="UP000267921"/>
    </source>
</evidence>
<feature type="domain" description="SpoVT-AbrB" evidence="1">
    <location>
        <begin position="10"/>
        <end position="56"/>
    </location>
</feature>
<dbReference type="InterPro" id="IPR007159">
    <property type="entry name" value="SpoVT-AbrB_dom"/>
</dbReference>
<sequence length="337" mass="37510">MDIETRKVQQTGGSTYIISLPKPWAQRMGVEAGSRVSVRNQPDGSLNIATLDTTTKPKKRKMEITNYKGEGLIRNIIAAYVAGYDLIELVSPRILAEQKKIIREVCHKLIGPEIIEETSKGVLIQDLLNPEEVSIKKSIRRMYLISTSMHKDAIQSLKTGEKDLALDVMLRDDEVDRLFLLISKQFRSLFRGTRLADTTETSIDEYHDFRLVASSLERIADHAHRIAGVTRKLQGPVPEEIMEPIEKASEEARSTVEKAIDALYGCDVKLANKTIENIQHIKTDVDKLNASFMKLKDVGTVVGLGTVADSIERTAEYGTNIAETAINMAIATTEESA</sequence>
<dbReference type="GO" id="GO:0003677">
    <property type="term" value="F:DNA binding"/>
    <property type="evidence" value="ECO:0007669"/>
    <property type="project" value="InterPro"/>
</dbReference>
<dbReference type="GO" id="GO:0030643">
    <property type="term" value="P:intracellular phosphate ion homeostasis"/>
    <property type="evidence" value="ECO:0007669"/>
    <property type="project" value="InterPro"/>
</dbReference>
<dbReference type="OrthoDB" id="40991at2157"/>
<dbReference type="SMART" id="SM00966">
    <property type="entry name" value="SpoVT_AbrB"/>
    <property type="match status" value="1"/>
</dbReference>
<evidence type="ECO:0000313" key="2">
    <source>
        <dbReference type="EMBL" id="RNI07981.1"/>
    </source>
</evidence>
<evidence type="ECO:0000259" key="1">
    <source>
        <dbReference type="SMART" id="SM00966"/>
    </source>
</evidence>
<accession>A0A1H2VWM9</accession>
<dbReference type="GeneID" id="30582963"/>
<organism evidence="3 4">
    <name type="scientific">Methanohalophilus halophilus</name>
    <dbReference type="NCBI Taxonomy" id="2177"/>
    <lineage>
        <taxon>Archaea</taxon>
        <taxon>Methanobacteriati</taxon>
        <taxon>Methanobacteriota</taxon>
        <taxon>Stenosarchaea group</taxon>
        <taxon>Methanomicrobia</taxon>
        <taxon>Methanosarcinales</taxon>
        <taxon>Methanosarcinaceae</taxon>
        <taxon>Methanohalophilus</taxon>
    </lineage>
</organism>
<dbReference type="InterPro" id="IPR028366">
    <property type="entry name" value="PhoU"/>
</dbReference>
<dbReference type="InterPro" id="IPR038078">
    <property type="entry name" value="PhoU-like_sf"/>
</dbReference>
<dbReference type="InterPro" id="IPR026022">
    <property type="entry name" value="PhoU_dom"/>
</dbReference>
<reference evidence="2 5" key="2">
    <citation type="submission" date="2018-10" db="EMBL/GenBank/DDBJ databases">
        <title>Cultivation of a novel Methanohalophilus strain from Kebrit Deep of the Red Sea and a genomic comparison of members of the genus Methanohalophilus.</title>
        <authorList>
            <person name="Guan Y."/>
            <person name="Ngugi D.K."/>
            <person name="Stingl U."/>
        </authorList>
    </citation>
    <scope>NUCLEOTIDE SEQUENCE [LARGE SCALE GENOMIC DNA]</scope>
    <source>
        <strain evidence="2 5">DSM 3094</strain>
    </source>
</reference>
<dbReference type="EMBL" id="RJJG01000006">
    <property type="protein sequence ID" value="RNI07981.1"/>
    <property type="molecule type" value="Genomic_DNA"/>
</dbReference>
<reference evidence="3 4" key="1">
    <citation type="submission" date="2016-10" db="EMBL/GenBank/DDBJ databases">
        <authorList>
            <person name="de Groot N.N."/>
        </authorList>
    </citation>
    <scope>NUCLEOTIDE SEQUENCE [LARGE SCALE GENOMIC DNA]</scope>
    <source>
        <strain evidence="3 4">Z-7982</strain>
    </source>
</reference>
<dbReference type="PANTHER" id="PTHR42930">
    <property type="entry name" value="PHOSPHATE-SPECIFIC TRANSPORT SYSTEM ACCESSORY PROTEIN PHOU"/>
    <property type="match status" value="1"/>
</dbReference>
<gene>
    <name evidence="2" type="ORF">EFE40_08500</name>
    <name evidence="3" type="ORF">SAMN04515625_1509</name>
</gene>
<proteinExistence type="predicted"/>